<dbReference type="RefSeq" id="WP_134484222.1">
    <property type="nucleotide sequence ID" value="NZ_LR216287.1"/>
</dbReference>
<keyword evidence="2" id="KW-1185">Reference proteome</keyword>
<protein>
    <submittedName>
        <fullName evidence="1">Uncharacterized protein</fullName>
    </submittedName>
</protein>
<dbReference type="GeneID" id="39421051"/>
<dbReference type="Proteomes" id="UP000294299">
    <property type="component" value="Chromosome NFRAN"/>
</dbReference>
<reference evidence="1 2" key="1">
    <citation type="submission" date="2019-02" db="EMBL/GenBank/DDBJ databases">
        <authorList>
            <person name="Lehtovirta-Morley E L."/>
        </authorList>
    </citation>
    <scope>NUCLEOTIDE SEQUENCE [LARGE SCALE GENOMIC DNA]</scope>
    <source>
        <strain evidence="1">NFRAN1</strain>
    </source>
</reference>
<accession>A0A484I8N0</accession>
<sequence length="143" mass="16401">MISLKTQNPTLDTIKELSLADLAIMSFISQQLRKRLSGYFKIDAFTAPDPFSKDDEFSYLLVVDKSNTNRIIAFIALKDPSDLEIWDLLFGKDMLRMDVSKEEAMSLKQELMPKNTNNFFPIRKESSIIGYIAFTFEICGLKD</sequence>
<dbReference type="KEGG" id="nfn:NFRAN_1738"/>
<evidence type="ECO:0000313" key="1">
    <source>
        <dbReference type="EMBL" id="VFJ14060.1"/>
    </source>
</evidence>
<dbReference type="AlphaFoldDB" id="A0A484I8N0"/>
<proteinExistence type="predicted"/>
<organism evidence="1 2">
    <name type="scientific">Candidatus Nitrosocosmicus franklandianus</name>
    <dbReference type="NCBI Taxonomy" id="1798806"/>
    <lineage>
        <taxon>Archaea</taxon>
        <taxon>Nitrososphaerota</taxon>
        <taxon>Nitrososphaeria</taxon>
        <taxon>Nitrososphaerales</taxon>
        <taxon>Nitrososphaeraceae</taxon>
        <taxon>Candidatus Nitrosocosmicus</taxon>
    </lineage>
</organism>
<evidence type="ECO:0000313" key="2">
    <source>
        <dbReference type="Proteomes" id="UP000294299"/>
    </source>
</evidence>
<dbReference type="EMBL" id="LR216287">
    <property type="protein sequence ID" value="VFJ14060.1"/>
    <property type="molecule type" value="Genomic_DNA"/>
</dbReference>
<dbReference type="OrthoDB" id="9940at2157"/>
<name>A0A484I8N0_9ARCH</name>
<gene>
    <name evidence="1" type="ORF">NFRAN_1738</name>
</gene>